<accession>A0A0A9BWF9</accession>
<organism evidence="1">
    <name type="scientific">Arundo donax</name>
    <name type="common">Giant reed</name>
    <name type="synonym">Donax arundinaceus</name>
    <dbReference type="NCBI Taxonomy" id="35708"/>
    <lineage>
        <taxon>Eukaryota</taxon>
        <taxon>Viridiplantae</taxon>
        <taxon>Streptophyta</taxon>
        <taxon>Embryophyta</taxon>
        <taxon>Tracheophyta</taxon>
        <taxon>Spermatophyta</taxon>
        <taxon>Magnoliopsida</taxon>
        <taxon>Liliopsida</taxon>
        <taxon>Poales</taxon>
        <taxon>Poaceae</taxon>
        <taxon>PACMAD clade</taxon>
        <taxon>Arundinoideae</taxon>
        <taxon>Arundineae</taxon>
        <taxon>Arundo</taxon>
    </lineage>
</organism>
<dbReference type="EMBL" id="GBRH01231352">
    <property type="protein sequence ID" value="JAD66543.1"/>
    <property type="molecule type" value="Transcribed_RNA"/>
</dbReference>
<protein>
    <submittedName>
        <fullName evidence="1">Uncharacterized protein</fullName>
    </submittedName>
</protein>
<sequence>MLLGLSLFGVWNIVSCRLP</sequence>
<dbReference type="AlphaFoldDB" id="A0A0A9BWF9"/>
<reference evidence="1" key="1">
    <citation type="submission" date="2014-09" db="EMBL/GenBank/DDBJ databases">
        <authorList>
            <person name="Magalhaes I.L.F."/>
            <person name="Oliveira U."/>
            <person name="Santos F.R."/>
            <person name="Vidigal T.H.D.A."/>
            <person name="Brescovit A.D."/>
            <person name="Santos A.J."/>
        </authorList>
    </citation>
    <scope>NUCLEOTIDE SEQUENCE</scope>
    <source>
        <tissue evidence="1">Shoot tissue taken approximately 20 cm above the soil surface</tissue>
    </source>
</reference>
<name>A0A0A9BWF9_ARUDO</name>
<proteinExistence type="predicted"/>
<evidence type="ECO:0000313" key="1">
    <source>
        <dbReference type="EMBL" id="JAD66543.1"/>
    </source>
</evidence>
<reference evidence="1" key="2">
    <citation type="journal article" date="2015" name="Data Brief">
        <title>Shoot transcriptome of the giant reed, Arundo donax.</title>
        <authorList>
            <person name="Barrero R.A."/>
            <person name="Guerrero F.D."/>
            <person name="Moolhuijzen P."/>
            <person name="Goolsby J.A."/>
            <person name="Tidwell J."/>
            <person name="Bellgard S.E."/>
            <person name="Bellgard M.I."/>
        </authorList>
    </citation>
    <scope>NUCLEOTIDE SEQUENCE</scope>
    <source>
        <tissue evidence="1">Shoot tissue taken approximately 20 cm above the soil surface</tissue>
    </source>
</reference>